<dbReference type="Proteomes" id="UP000309340">
    <property type="component" value="Unassembled WGS sequence"/>
</dbReference>
<organism evidence="5 6">
    <name type="scientific">Friedmanniomyces simplex</name>
    <dbReference type="NCBI Taxonomy" id="329884"/>
    <lineage>
        <taxon>Eukaryota</taxon>
        <taxon>Fungi</taxon>
        <taxon>Dikarya</taxon>
        <taxon>Ascomycota</taxon>
        <taxon>Pezizomycotina</taxon>
        <taxon>Dothideomycetes</taxon>
        <taxon>Dothideomycetidae</taxon>
        <taxon>Mycosphaerellales</taxon>
        <taxon>Teratosphaeriaceae</taxon>
        <taxon>Friedmanniomyces</taxon>
    </lineage>
</organism>
<dbReference type="Gene3D" id="3.30.40.10">
    <property type="entry name" value="Zinc/RING finger domain, C3HC4 (zinc finger)"/>
    <property type="match status" value="1"/>
</dbReference>
<dbReference type="InterPro" id="IPR001841">
    <property type="entry name" value="Znf_RING"/>
</dbReference>
<dbReference type="CDD" id="cd16494">
    <property type="entry name" value="RING-CH-C4HC3_ZSWM2"/>
    <property type="match status" value="1"/>
</dbReference>
<evidence type="ECO:0000256" key="2">
    <source>
        <dbReference type="SAM" id="MobiDB-lite"/>
    </source>
</evidence>
<evidence type="ECO:0000259" key="3">
    <source>
        <dbReference type="PROSITE" id="PS50089"/>
    </source>
</evidence>
<dbReference type="PANTHER" id="PTHR21540">
    <property type="entry name" value="RING FINGER AND SWIM DOMAIN-CONTAINING PROTEIN 2"/>
    <property type="match status" value="1"/>
</dbReference>
<dbReference type="GO" id="GO:0008270">
    <property type="term" value="F:zinc ion binding"/>
    <property type="evidence" value="ECO:0007669"/>
    <property type="project" value="UniProtKB-KW"/>
</dbReference>
<dbReference type="SMART" id="SM00184">
    <property type="entry name" value="RING"/>
    <property type="match status" value="1"/>
</dbReference>
<comment type="caution">
    <text evidence="5">The sequence shown here is derived from an EMBL/GenBank/DDBJ whole genome shotgun (WGS) entry which is preliminary data.</text>
</comment>
<feature type="domain" description="RING-type" evidence="3">
    <location>
        <begin position="311"/>
        <end position="357"/>
    </location>
</feature>
<dbReference type="GO" id="GO:0061630">
    <property type="term" value="F:ubiquitin protein ligase activity"/>
    <property type="evidence" value="ECO:0007669"/>
    <property type="project" value="InterPro"/>
</dbReference>
<evidence type="ECO:0000313" key="6">
    <source>
        <dbReference type="Proteomes" id="UP000309340"/>
    </source>
</evidence>
<evidence type="ECO:0008006" key="7">
    <source>
        <dbReference type="Google" id="ProtNLM"/>
    </source>
</evidence>
<dbReference type="EMBL" id="NAJQ01000371">
    <property type="protein sequence ID" value="TKA71012.1"/>
    <property type="molecule type" value="Genomic_DNA"/>
</dbReference>
<dbReference type="OrthoDB" id="2122982at2759"/>
<feature type="compositionally biased region" description="Polar residues" evidence="2">
    <location>
        <begin position="71"/>
        <end position="85"/>
    </location>
</feature>
<sequence>MPGPPSPVKAATDGLRRSARVRNPAKNYAAEQAEQEVSAPTPKLKRKVVSSGPGFDGGPVSAPSKKRKQAIPSSSAVLSDPANDSSEFEVEEPVKEPPPKKSKKAKGPLPLGQQERVWPHSKIYPLPGTAKSKMKGSVWHGDAAELRIQRTKSRTPMLAPGQKETRLRSYIPEPTEEYDTFLDRVNTQKMFIINRERANEEDCHAGHDDCPSEVLNIAGSKGNVYTVTISHMPSCTCPVNLFIKGGQERCCKHVLYVLHHVLKAPDHLAYQNAFLTSELCEIFDNAPDLPPETVKEEPTNDGNRKPLTDDCPICFMDFESDNKAVWCRAACGNNIHKECFGQWAKVKAGNVTCPFCRTSWESDEDGKKRKVDVAGVALPGELSASGYQNVAHLLDYE</sequence>
<evidence type="ECO:0000256" key="1">
    <source>
        <dbReference type="PROSITE-ProRule" id="PRU00175"/>
    </source>
</evidence>
<dbReference type="InterPro" id="IPR013083">
    <property type="entry name" value="Znf_RING/FYVE/PHD"/>
</dbReference>
<dbReference type="AlphaFoldDB" id="A0A4U0X3R0"/>
<proteinExistence type="predicted"/>
<dbReference type="PROSITE" id="PS50966">
    <property type="entry name" value="ZF_SWIM"/>
    <property type="match status" value="1"/>
</dbReference>
<accession>A0A4U0X3R0</accession>
<dbReference type="STRING" id="329884.A0A4U0X3R0"/>
<dbReference type="InterPro" id="IPR007527">
    <property type="entry name" value="Znf_SWIM"/>
</dbReference>
<dbReference type="SUPFAM" id="SSF57850">
    <property type="entry name" value="RING/U-box"/>
    <property type="match status" value="1"/>
</dbReference>
<dbReference type="PROSITE" id="PS50089">
    <property type="entry name" value="ZF_RING_2"/>
    <property type="match status" value="1"/>
</dbReference>
<keyword evidence="1" id="KW-0862">Zinc</keyword>
<dbReference type="PANTHER" id="PTHR21540:SF0">
    <property type="entry name" value="PHD FAMILY PROTEIN"/>
    <property type="match status" value="1"/>
</dbReference>
<dbReference type="Pfam" id="PF13639">
    <property type="entry name" value="zf-RING_2"/>
    <property type="match status" value="1"/>
</dbReference>
<gene>
    <name evidence="5" type="ORF">B0A55_06030</name>
</gene>
<name>A0A4U0X3R0_9PEZI</name>
<keyword evidence="6" id="KW-1185">Reference proteome</keyword>
<protein>
    <recommendedName>
        <fullName evidence="7">RING-type domain-containing protein</fullName>
    </recommendedName>
</protein>
<dbReference type="InterPro" id="IPR039903">
    <property type="entry name" value="Zswim2"/>
</dbReference>
<evidence type="ECO:0000259" key="4">
    <source>
        <dbReference type="PROSITE" id="PS50966"/>
    </source>
</evidence>
<keyword evidence="1" id="KW-0863">Zinc-finger</keyword>
<feature type="region of interest" description="Disordered" evidence="2">
    <location>
        <begin position="1"/>
        <end position="113"/>
    </location>
</feature>
<keyword evidence="1" id="KW-0479">Metal-binding</keyword>
<feature type="domain" description="SWIM-type" evidence="4">
    <location>
        <begin position="225"/>
        <end position="262"/>
    </location>
</feature>
<reference evidence="5 6" key="1">
    <citation type="submission" date="2017-03" db="EMBL/GenBank/DDBJ databases">
        <title>Genomes of endolithic fungi from Antarctica.</title>
        <authorList>
            <person name="Coleine C."/>
            <person name="Masonjones S."/>
            <person name="Stajich J.E."/>
        </authorList>
    </citation>
    <scope>NUCLEOTIDE SEQUENCE [LARGE SCALE GENOMIC DNA]</scope>
    <source>
        <strain evidence="5 6">CCFEE 5184</strain>
    </source>
</reference>
<evidence type="ECO:0000313" key="5">
    <source>
        <dbReference type="EMBL" id="TKA71012.1"/>
    </source>
</evidence>